<keyword evidence="1" id="KW-0732">Signal</keyword>
<dbReference type="Proteomes" id="UP001230504">
    <property type="component" value="Unassembled WGS sequence"/>
</dbReference>
<evidence type="ECO:0000313" key="2">
    <source>
        <dbReference type="EMBL" id="KAK1595644.1"/>
    </source>
</evidence>
<dbReference type="RefSeq" id="XP_060416656.1">
    <property type="nucleotide sequence ID" value="XM_060554204.1"/>
</dbReference>
<evidence type="ECO:0000313" key="3">
    <source>
        <dbReference type="Proteomes" id="UP001230504"/>
    </source>
</evidence>
<accession>A0AAD8Q4X3</accession>
<dbReference type="GeneID" id="85438444"/>
<comment type="caution">
    <text evidence="2">The sequence shown here is derived from an EMBL/GenBank/DDBJ whole genome shotgun (WGS) entry which is preliminary data.</text>
</comment>
<reference evidence="2" key="1">
    <citation type="submission" date="2021-06" db="EMBL/GenBank/DDBJ databases">
        <title>Comparative genomics, transcriptomics and evolutionary studies reveal genomic signatures of adaptation to plant cell wall in hemibiotrophic fungi.</title>
        <authorList>
            <consortium name="DOE Joint Genome Institute"/>
            <person name="Baroncelli R."/>
            <person name="Diaz J.F."/>
            <person name="Benocci T."/>
            <person name="Peng M."/>
            <person name="Battaglia E."/>
            <person name="Haridas S."/>
            <person name="Andreopoulos W."/>
            <person name="Labutti K."/>
            <person name="Pangilinan J."/>
            <person name="Floch G.L."/>
            <person name="Makela M.R."/>
            <person name="Henrissat B."/>
            <person name="Grigoriev I.V."/>
            <person name="Crouch J.A."/>
            <person name="De Vries R.P."/>
            <person name="Sukno S.A."/>
            <person name="Thon M.R."/>
        </authorList>
    </citation>
    <scope>NUCLEOTIDE SEQUENCE</scope>
    <source>
        <strain evidence="2">CBS 125086</strain>
    </source>
</reference>
<dbReference type="EMBL" id="JAHLJV010000015">
    <property type="protein sequence ID" value="KAK1595644.1"/>
    <property type="molecule type" value="Genomic_DNA"/>
</dbReference>
<protein>
    <submittedName>
        <fullName evidence="2">Uncharacterized protein</fullName>
    </submittedName>
</protein>
<feature type="chain" id="PRO_5042161288" evidence="1">
    <location>
        <begin position="18"/>
        <end position="177"/>
    </location>
</feature>
<organism evidence="2 3">
    <name type="scientific">Colletotrichum navitas</name>
    <dbReference type="NCBI Taxonomy" id="681940"/>
    <lineage>
        <taxon>Eukaryota</taxon>
        <taxon>Fungi</taxon>
        <taxon>Dikarya</taxon>
        <taxon>Ascomycota</taxon>
        <taxon>Pezizomycotina</taxon>
        <taxon>Sordariomycetes</taxon>
        <taxon>Hypocreomycetidae</taxon>
        <taxon>Glomerellales</taxon>
        <taxon>Glomerellaceae</taxon>
        <taxon>Colletotrichum</taxon>
        <taxon>Colletotrichum graminicola species complex</taxon>
    </lineage>
</organism>
<feature type="signal peptide" evidence="1">
    <location>
        <begin position="1"/>
        <end position="17"/>
    </location>
</feature>
<sequence length="177" mass="18871">MKIPAALLPLAAALTGAVDLASYQPAAGVEAGFSGFLKEFYTTMEDQSATDTFTDFWPSNGLGEFIYQGSPFPGPTNILGIKQALLPRMGNKLLWNLIRGASVVSDAAGEKTYLVEIVIQTSHPAGNCSQAYGDARFTMLKDEDGFPRLTPHSGSLSQYNLTVSTTDSPTDIPCTLT</sequence>
<dbReference type="AlphaFoldDB" id="A0AAD8Q4X3"/>
<name>A0AAD8Q4X3_9PEZI</name>
<gene>
    <name evidence="2" type="ORF">LY79DRAFT_510874</name>
</gene>
<evidence type="ECO:0000256" key="1">
    <source>
        <dbReference type="SAM" id="SignalP"/>
    </source>
</evidence>
<proteinExistence type="predicted"/>
<keyword evidence="3" id="KW-1185">Reference proteome</keyword>